<evidence type="ECO:0000313" key="2">
    <source>
        <dbReference type="EMBL" id="MCS7480851.1"/>
    </source>
</evidence>
<keyword evidence="1" id="KW-0812">Transmembrane</keyword>
<dbReference type="AlphaFoldDB" id="A0A9X2VQI4"/>
<comment type="caution">
    <text evidence="2">The sequence shown here is derived from an EMBL/GenBank/DDBJ whole genome shotgun (WGS) entry which is preliminary data.</text>
</comment>
<dbReference type="EMBL" id="JANYMP010000015">
    <property type="protein sequence ID" value="MCS7480851.1"/>
    <property type="molecule type" value="Genomic_DNA"/>
</dbReference>
<evidence type="ECO:0000256" key="1">
    <source>
        <dbReference type="SAM" id="Phobius"/>
    </source>
</evidence>
<reference evidence="2" key="1">
    <citation type="submission" date="2022-08" db="EMBL/GenBank/DDBJ databases">
        <authorList>
            <person name="Tistechok S."/>
            <person name="Samborskyy M."/>
            <person name="Roman I."/>
        </authorList>
    </citation>
    <scope>NUCLEOTIDE SEQUENCE</scope>
    <source>
        <strain evidence="2">DSM 103496</strain>
    </source>
</reference>
<gene>
    <name evidence="2" type="ORF">NZH93_28675</name>
</gene>
<dbReference type="Proteomes" id="UP001141259">
    <property type="component" value="Unassembled WGS sequence"/>
</dbReference>
<dbReference type="RefSeq" id="WP_259626340.1">
    <property type="nucleotide sequence ID" value="NZ_JANYMP010000015.1"/>
</dbReference>
<protein>
    <submittedName>
        <fullName evidence="2">Uncharacterized protein</fullName>
    </submittedName>
</protein>
<proteinExistence type="predicted"/>
<accession>A0A9X2VQI4</accession>
<sequence length="151" mass="15899">MAQENEVGDALLGAVAGVGGAVGAAVGALFRADAALDKTLGSTQGAGARFEVQKDTVLASGKIINDQLALLKLAYRDAYAKLRVTLDGADEVNEGIAIAWNSRLVDADDSYSERIEMYITSLTNLVEQLRTSAEQYGFNDEEISASLGVRA</sequence>
<feature type="transmembrane region" description="Helical" evidence="1">
    <location>
        <begin position="12"/>
        <end position="30"/>
    </location>
</feature>
<keyword evidence="1" id="KW-1133">Transmembrane helix</keyword>
<keyword evidence="3" id="KW-1185">Reference proteome</keyword>
<organism evidence="2 3">
    <name type="scientific">Umezawaea endophytica</name>
    <dbReference type="NCBI Taxonomy" id="1654476"/>
    <lineage>
        <taxon>Bacteria</taxon>
        <taxon>Bacillati</taxon>
        <taxon>Actinomycetota</taxon>
        <taxon>Actinomycetes</taxon>
        <taxon>Pseudonocardiales</taxon>
        <taxon>Pseudonocardiaceae</taxon>
        <taxon>Umezawaea</taxon>
    </lineage>
</organism>
<evidence type="ECO:0000313" key="3">
    <source>
        <dbReference type="Proteomes" id="UP001141259"/>
    </source>
</evidence>
<name>A0A9X2VQI4_9PSEU</name>
<keyword evidence="1" id="KW-0472">Membrane</keyword>